<protein>
    <recommendedName>
        <fullName evidence="2">phosphoribulokinase</fullName>
        <ecNumber evidence="2">2.7.1.19</ecNumber>
    </recommendedName>
</protein>
<comment type="catalytic activity">
    <reaction evidence="7">
        <text>D-ribulose 5-phosphate + ATP = D-ribulose 1,5-bisphosphate + ADP + H(+)</text>
        <dbReference type="Rhea" id="RHEA:19365"/>
        <dbReference type="ChEBI" id="CHEBI:15378"/>
        <dbReference type="ChEBI" id="CHEBI:30616"/>
        <dbReference type="ChEBI" id="CHEBI:57870"/>
        <dbReference type="ChEBI" id="CHEBI:58121"/>
        <dbReference type="ChEBI" id="CHEBI:456216"/>
        <dbReference type="EC" id="2.7.1.19"/>
    </reaction>
</comment>
<dbReference type="InterPro" id="IPR006083">
    <property type="entry name" value="PRK/URK"/>
</dbReference>
<evidence type="ECO:0000256" key="3">
    <source>
        <dbReference type="ARBA" id="ARBA00022679"/>
    </source>
</evidence>
<keyword evidence="5" id="KW-0418">Kinase</keyword>
<dbReference type="InterPro" id="IPR006082">
    <property type="entry name" value="PRK"/>
</dbReference>
<proteinExistence type="inferred from homology"/>
<evidence type="ECO:0000256" key="6">
    <source>
        <dbReference type="ARBA" id="ARBA00022840"/>
    </source>
</evidence>
<sequence>MSERHPIIAITGSSGAGTSTVTRTFENIFRREGVTAAVIEGDSFHRYDRKQMKVKAAEAEANGNQNFSHFGAEANLFEEIETLFRTYSETGQGRSRKYLHNAEEAAPYKQDPGTFTAWEDLPAGTDMLFYEGLHGAVVTPEVNVAQYPDLLVGVVPVINLEWIQKLWRDKNMRGYSADAVTDTILRRMPDYVHYITPQFQHTHVNFQRVPIVDTSNPFVARDVPTADESMVVIRFAKPKGIDFQYLLSMVHGSMMSRANTIVVPGGKMELAMQLIFTPFIWRMVERKKQYAPRVG</sequence>
<dbReference type="Pfam" id="PF00485">
    <property type="entry name" value="PRK"/>
    <property type="match status" value="1"/>
</dbReference>
<dbReference type="RefSeq" id="WP_310310537.1">
    <property type="nucleotide sequence ID" value="NZ_JAVDWU010000001.1"/>
</dbReference>
<dbReference type="Gene3D" id="3.40.50.300">
    <property type="entry name" value="P-loop containing nucleotide triphosphate hydrolases"/>
    <property type="match status" value="1"/>
</dbReference>
<dbReference type="InterPro" id="IPR027417">
    <property type="entry name" value="P-loop_NTPase"/>
</dbReference>
<evidence type="ECO:0000256" key="2">
    <source>
        <dbReference type="ARBA" id="ARBA00012042"/>
    </source>
</evidence>
<evidence type="ECO:0000256" key="1">
    <source>
        <dbReference type="ARBA" id="ARBA00009719"/>
    </source>
</evidence>
<comment type="caution">
    <text evidence="9">The sequence shown here is derived from an EMBL/GenBank/DDBJ whole genome shotgun (WGS) entry which is preliminary data.</text>
</comment>
<dbReference type="PRINTS" id="PR00478">
    <property type="entry name" value="PHRIBLKINASE"/>
</dbReference>
<dbReference type="NCBIfam" id="NF011997">
    <property type="entry name" value="PRK15453.1"/>
    <property type="match status" value="1"/>
</dbReference>
<accession>A0ABU1WG45</accession>
<evidence type="ECO:0000313" key="9">
    <source>
        <dbReference type="EMBL" id="MDR7148233.1"/>
    </source>
</evidence>
<evidence type="ECO:0000256" key="5">
    <source>
        <dbReference type="ARBA" id="ARBA00022777"/>
    </source>
</evidence>
<feature type="domain" description="Phosphoribulokinase/uridine kinase" evidence="8">
    <location>
        <begin position="7"/>
        <end position="215"/>
    </location>
</feature>
<dbReference type="EC" id="2.7.1.19" evidence="2"/>
<dbReference type="SUPFAM" id="SSF52540">
    <property type="entry name" value="P-loop containing nucleoside triphosphate hydrolases"/>
    <property type="match status" value="1"/>
</dbReference>
<name>A0ABU1WG45_9BURK</name>
<comment type="similarity">
    <text evidence="1">Belongs to the phosphoribulokinase family.</text>
</comment>
<keyword evidence="4" id="KW-0547">Nucleotide-binding</keyword>
<dbReference type="GO" id="GO:0008974">
    <property type="term" value="F:phosphoribulokinase activity"/>
    <property type="evidence" value="ECO:0007669"/>
    <property type="project" value="UniProtKB-EC"/>
</dbReference>
<evidence type="ECO:0000256" key="7">
    <source>
        <dbReference type="ARBA" id="ARBA00047663"/>
    </source>
</evidence>
<reference evidence="9 10" key="1">
    <citation type="submission" date="2023-07" db="EMBL/GenBank/DDBJ databases">
        <title>Sorghum-associated microbial communities from plants grown in Nebraska, USA.</title>
        <authorList>
            <person name="Schachtman D."/>
        </authorList>
    </citation>
    <scope>NUCLEOTIDE SEQUENCE [LARGE SCALE GENOMIC DNA]</scope>
    <source>
        <strain evidence="9 10">4249</strain>
    </source>
</reference>
<evidence type="ECO:0000259" key="8">
    <source>
        <dbReference type="Pfam" id="PF00485"/>
    </source>
</evidence>
<gene>
    <name evidence="9" type="ORF">J2W49_000161</name>
</gene>
<keyword evidence="3 9" id="KW-0808">Transferase</keyword>
<evidence type="ECO:0000313" key="10">
    <source>
        <dbReference type="Proteomes" id="UP001265700"/>
    </source>
</evidence>
<dbReference type="Proteomes" id="UP001265700">
    <property type="component" value="Unassembled WGS sequence"/>
</dbReference>
<keyword evidence="10" id="KW-1185">Reference proteome</keyword>
<keyword evidence="6" id="KW-0067">ATP-binding</keyword>
<organism evidence="9 10">
    <name type="scientific">Hydrogenophaga palleronii</name>
    <dbReference type="NCBI Taxonomy" id="65655"/>
    <lineage>
        <taxon>Bacteria</taxon>
        <taxon>Pseudomonadati</taxon>
        <taxon>Pseudomonadota</taxon>
        <taxon>Betaproteobacteria</taxon>
        <taxon>Burkholderiales</taxon>
        <taxon>Comamonadaceae</taxon>
        <taxon>Hydrogenophaga</taxon>
    </lineage>
</organism>
<dbReference type="EMBL" id="JAVDWU010000001">
    <property type="protein sequence ID" value="MDR7148233.1"/>
    <property type="molecule type" value="Genomic_DNA"/>
</dbReference>
<evidence type="ECO:0000256" key="4">
    <source>
        <dbReference type="ARBA" id="ARBA00022741"/>
    </source>
</evidence>